<comment type="caution">
    <text evidence="2">The sequence shown here is derived from an EMBL/GenBank/DDBJ whole genome shotgun (WGS) entry which is preliminary data.</text>
</comment>
<name>A0A8H5FAM5_9AGAR</name>
<dbReference type="PANTHER" id="PTHR33365:SF13">
    <property type="entry name" value="TAT PATHWAY SIGNAL SEQUENCE"/>
    <property type="match status" value="1"/>
</dbReference>
<comment type="similarity">
    <text evidence="1">Belongs to the ustYa family.</text>
</comment>
<dbReference type="Proteomes" id="UP000559256">
    <property type="component" value="Unassembled WGS sequence"/>
</dbReference>
<sequence>MFATRTAAVRIMMVLTTAITLCNMYITGASVKDWLHSTRGAKKQFRTKLPILVNTAALRVEANDYYNIHSDQEWSSLFTPLPGYPFGFVQLESEEDGTKAFFEPAVYHQMHCLDILRQMIVHHDWSDRASEERAIWHVNHCLNMVRQAILCNADTTLEPSYIFDVVNGRNQSAASGLDVMHVCRDWSQIRSYVEENYRSTLAHGTSKENRD</sequence>
<evidence type="ECO:0000313" key="2">
    <source>
        <dbReference type="EMBL" id="KAF5329905.1"/>
    </source>
</evidence>
<evidence type="ECO:0008006" key="4">
    <source>
        <dbReference type="Google" id="ProtNLM"/>
    </source>
</evidence>
<proteinExistence type="inferred from homology"/>
<dbReference type="EMBL" id="JAACJM010000342">
    <property type="protein sequence ID" value="KAF5329905.1"/>
    <property type="molecule type" value="Genomic_DNA"/>
</dbReference>
<evidence type="ECO:0000256" key="1">
    <source>
        <dbReference type="ARBA" id="ARBA00035112"/>
    </source>
</evidence>
<reference evidence="2 3" key="1">
    <citation type="journal article" date="2020" name="ISME J.">
        <title>Uncovering the hidden diversity of litter-decomposition mechanisms in mushroom-forming fungi.</title>
        <authorList>
            <person name="Floudas D."/>
            <person name="Bentzer J."/>
            <person name="Ahren D."/>
            <person name="Johansson T."/>
            <person name="Persson P."/>
            <person name="Tunlid A."/>
        </authorList>
    </citation>
    <scope>NUCLEOTIDE SEQUENCE [LARGE SCALE GENOMIC DNA]</scope>
    <source>
        <strain evidence="2 3">CBS 291.85</strain>
    </source>
</reference>
<dbReference type="Pfam" id="PF11807">
    <property type="entry name" value="UstYa"/>
    <property type="match status" value="1"/>
</dbReference>
<protein>
    <recommendedName>
        <fullName evidence="4">Oxidase ustYa</fullName>
    </recommendedName>
</protein>
<accession>A0A8H5FAM5</accession>
<gene>
    <name evidence="2" type="ORF">D9758_018700</name>
</gene>
<keyword evidence="3" id="KW-1185">Reference proteome</keyword>
<organism evidence="2 3">
    <name type="scientific">Tetrapyrgos nigripes</name>
    <dbReference type="NCBI Taxonomy" id="182062"/>
    <lineage>
        <taxon>Eukaryota</taxon>
        <taxon>Fungi</taxon>
        <taxon>Dikarya</taxon>
        <taxon>Basidiomycota</taxon>
        <taxon>Agaricomycotina</taxon>
        <taxon>Agaricomycetes</taxon>
        <taxon>Agaricomycetidae</taxon>
        <taxon>Agaricales</taxon>
        <taxon>Marasmiineae</taxon>
        <taxon>Marasmiaceae</taxon>
        <taxon>Tetrapyrgos</taxon>
    </lineage>
</organism>
<dbReference type="OrthoDB" id="3687641at2759"/>
<evidence type="ECO:0000313" key="3">
    <source>
        <dbReference type="Proteomes" id="UP000559256"/>
    </source>
</evidence>
<dbReference type="PANTHER" id="PTHR33365">
    <property type="entry name" value="YALI0B05434P"/>
    <property type="match status" value="1"/>
</dbReference>
<dbReference type="InterPro" id="IPR021765">
    <property type="entry name" value="UstYa-like"/>
</dbReference>
<dbReference type="AlphaFoldDB" id="A0A8H5FAM5"/>
<dbReference type="GO" id="GO:0043386">
    <property type="term" value="P:mycotoxin biosynthetic process"/>
    <property type="evidence" value="ECO:0007669"/>
    <property type="project" value="InterPro"/>
</dbReference>